<sequence length="113" mass="11752">MSTNSALAFATTNRMKGNSASSGILRVGEGLSKHQIQSSGAQASGLYGRASKSQTAEMQKLCGEGKDADHSGFSAGDKRLLAESDVVPKLRSRSDLSSDNGHVDQVELAGLNL</sequence>
<protein>
    <submittedName>
        <fullName evidence="2">Uncharacterized protein</fullName>
    </submittedName>
</protein>
<reference evidence="2" key="1">
    <citation type="submission" date="2023-03" db="EMBL/GenBank/DDBJ databases">
        <title>Massive genome expansion in bonnet fungi (Mycena s.s.) driven by repeated elements and novel gene families across ecological guilds.</title>
        <authorList>
            <consortium name="Lawrence Berkeley National Laboratory"/>
            <person name="Harder C.B."/>
            <person name="Miyauchi S."/>
            <person name="Viragh M."/>
            <person name="Kuo A."/>
            <person name="Thoen E."/>
            <person name="Andreopoulos B."/>
            <person name="Lu D."/>
            <person name="Skrede I."/>
            <person name="Drula E."/>
            <person name="Henrissat B."/>
            <person name="Morin E."/>
            <person name="Kohler A."/>
            <person name="Barry K."/>
            <person name="LaButti K."/>
            <person name="Morin E."/>
            <person name="Salamov A."/>
            <person name="Lipzen A."/>
            <person name="Mereny Z."/>
            <person name="Hegedus B."/>
            <person name="Baldrian P."/>
            <person name="Stursova M."/>
            <person name="Weitz H."/>
            <person name="Taylor A."/>
            <person name="Grigoriev I.V."/>
            <person name="Nagy L.G."/>
            <person name="Martin F."/>
            <person name="Kauserud H."/>
        </authorList>
    </citation>
    <scope>NUCLEOTIDE SEQUENCE</scope>
    <source>
        <strain evidence="2">CBHHK067</strain>
    </source>
</reference>
<evidence type="ECO:0000256" key="1">
    <source>
        <dbReference type="SAM" id="MobiDB-lite"/>
    </source>
</evidence>
<organism evidence="2 3">
    <name type="scientific">Mycena rosella</name>
    <name type="common">Pink bonnet</name>
    <name type="synonym">Agaricus rosellus</name>
    <dbReference type="NCBI Taxonomy" id="1033263"/>
    <lineage>
        <taxon>Eukaryota</taxon>
        <taxon>Fungi</taxon>
        <taxon>Dikarya</taxon>
        <taxon>Basidiomycota</taxon>
        <taxon>Agaricomycotina</taxon>
        <taxon>Agaricomycetes</taxon>
        <taxon>Agaricomycetidae</taxon>
        <taxon>Agaricales</taxon>
        <taxon>Marasmiineae</taxon>
        <taxon>Mycenaceae</taxon>
        <taxon>Mycena</taxon>
    </lineage>
</organism>
<evidence type="ECO:0000313" key="3">
    <source>
        <dbReference type="Proteomes" id="UP001221757"/>
    </source>
</evidence>
<dbReference type="AlphaFoldDB" id="A0AAD7DJG5"/>
<gene>
    <name evidence="2" type="ORF">B0H17DRAFT_1132651</name>
</gene>
<name>A0AAD7DJG5_MYCRO</name>
<evidence type="ECO:0000313" key="2">
    <source>
        <dbReference type="EMBL" id="KAJ7693178.1"/>
    </source>
</evidence>
<comment type="caution">
    <text evidence="2">The sequence shown here is derived from an EMBL/GenBank/DDBJ whole genome shotgun (WGS) entry which is preliminary data.</text>
</comment>
<dbReference type="Proteomes" id="UP001221757">
    <property type="component" value="Unassembled WGS sequence"/>
</dbReference>
<keyword evidence="3" id="KW-1185">Reference proteome</keyword>
<feature type="region of interest" description="Disordered" evidence="1">
    <location>
        <begin position="37"/>
        <end position="113"/>
    </location>
</feature>
<proteinExistence type="predicted"/>
<accession>A0AAD7DJG5</accession>
<feature type="compositionally biased region" description="Basic and acidic residues" evidence="1">
    <location>
        <begin position="63"/>
        <end position="105"/>
    </location>
</feature>
<dbReference type="EMBL" id="JARKIE010000047">
    <property type="protein sequence ID" value="KAJ7693178.1"/>
    <property type="molecule type" value="Genomic_DNA"/>
</dbReference>